<dbReference type="Proteomes" id="UP000265618">
    <property type="component" value="Unassembled WGS sequence"/>
</dbReference>
<feature type="region of interest" description="Disordered" evidence="1">
    <location>
        <begin position="32"/>
        <end position="88"/>
    </location>
</feature>
<name>A0A9K3CS08_9EUKA</name>
<keyword evidence="3" id="KW-1185">Reference proteome</keyword>
<evidence type="ECO:0000313" key="3">
    <source>
        <dbReference type="Proteomes" id="UP000265618"/>
    </source>
</evidence>
<evidence type="ECO:0000256" key="1">
    <source>
        <dbReference type="SAM" id="MobiDB-lite"/>
    </source>
</evidence>
<comment type="caution">
    <text evidence="2">The sequence shown here is derived from an EMBL/GenBank/DDBJ whole genome shotgun (WGS) entry which is preliminary data.</text>
</comment>
<protein>
    <submittedName>
        <fullName evidence="2">Uncharacterized protein</fullName>
    </submittedName>
</protein>
<dbReference type="AlphaFoldDB" id="A0A9K3CS08"/>
<gene>
    <name evidence="2" type="ORF">KIPB_002834</name>
</gene>
<proteinExistence type="predicted"/>
<organism evidence="2 3">
    <name type="scientific">Kipferlia bialata</name>
    <dbReference type="NCBI Taxonomy" id="797122"/>
    <lineage>
        <taxon>Eukaryota</taxon>
        <taxon>Metamonada</taxon>
        <taxon>Carpediemonas-like organisms</taxon>
        <taxon>Kipferlia</taxon>
    </lineage>
</organism>
<sequence length="240" mass="25181">MAPAPRDTGPVCLEDDALGEIVRADTYLPERQEVVDPATVDSVTKRLAPETQGTEKEREGETDSSDAKRPLSDCANPPSAPAPEVQSWGNTDCGGVFSRLHWLSTLTTTLPLGDTGTVHMYRLMGCGGGVGVGMMPAGCTNGPIPSVSLPPMLVTTVLVDTTHDAACRMHVLKEGGGCCSYPIAEGRVLQCSCPKICLWPCSSPMGLSPLSTLTLSSCATGPRVLVWPQPLPLVTHVALS</sequence>
<accession>A0A9K3CS08</accession>
<dbReference type="EMBL" id="BDIP01000501">
    <property type="protein sequence ID" value="GIQ81812.1"/>
    <property type="molecule type" value="Genomic_DNA"/>
</dbReference>
<reference evidence="2 3" key="1">
    <citation type="journal article" date="2018" name="PLoS ONE">
        <title>The draft genome of Kipferlia bialata reveals reductive genome evolution in fornicate parasites.</title>
        <authorList>
            <person name="Tanifuji G."/>
            <person name="Takabayashi S."/>
            <person name="Kume K."/>
            <person name="Takagi M."/>
            <person name="Nakayama T."/>
            <person name="Kamikawa R."/>
            <person name="Inagaki Y."/>
            <person name="Hashimoto T."/>
        </authorList>
    </citation>
    <scope>NUCLEOTIDE SEQUENCE [LARGE SCALE GENOMIC DNA]</scope>
    <source>
        <strain evidence="2">NY0173</strain>
    </source>
</reference>
<evidence type="ECO:0000313" key="2">
    <source>
        <dbReference type="EMBL" id="GIQ81812.1"/>
    </source>
</evidence>
<feature type="compositionally biased region" description="Basic and acidic residues" evidence="1">
    <location>
        <begin position="43"/>
        <end position="71"/>
    </location>
</feature>